<dbReference type="SMART" id="SM00354">
    <property type="entry name" value="HTH_LACI"/>
    <property type="match status" value="1"/>
</dbReference>
<dbReference type="PANTHER" id="PTHR30146">
    <property type="entry name" value="LACI-RELATED TRANSCRIPTIONAL REPRESSOR"/>
    <property type="match status" value="1"/>
</dbReference>
<name>A0ABW6ZL98_9HYPH</name>
<evidence type="ECO:0000256" key="4">
    <source>
        <dbReference type="SAM" id="MobiDB-lite"/>
    </source>
</evidence>
<dbReference type="InterPro" id="IPR046335">
    <property type="entry name" value="LacI/GalR-like_sensor"/>
</dbReference>
<sequence length="360" mass="38223">MNDDEPHERQGRVTILDVAAAAGVSKSTVSRILDERLPRSENATARRVRQVAESLGYVRDVSAASLRRGQTNTIGVIVPRLTDTVMAMLYEALARACARTGQFAIVATTDDEPRADRKAAQTLLQRGVDGLVLSTAREGDDFAQELADRGVPYVLALRSDGRSLASVGDDRLGGYLATRHLIDLGHRRIGLIAGPAYASSSRGRVEGYRQALAEARIADDPALVVESTFGIDSGADAAERLMSAAEPPTALFAVNDNTAIGALSTLARLGLSVPGDVSVVGYNDIPIVSRLPTPLTSVRVPFDQIAADALDLLMRGPVTRADRLRIAAPTLIPRQSTATPAQTRSGTSGRRGPESRPSAR</sequence>
<feature type="compositionally biased region" description="Polar residues" evidence="4">
    <location>
        <begin position="333"/>
        <end position="348"/>
    </location>
</feature>
<dbReference type="InterPro" id="IPR010982">
    <property type="entry name" value="Lambda_DNA-bd_dom_sf"/>
</dbReference>
<evidence type="ECO:0000313" key="7">
    <source>
        <dbReference type="Proteomes" id="UP001604043"/>
    </source>
</evidence>
<keyword evidence="1" id="KW-0805">Transcription regulation</keyword>
<feature type="domain" description="HTH lacI-type" evidence="5">
    <location>
        <begin position="13"/>
        <end position="68"/>
    </location>
</feature>
<dbReference type="RefSeq" id="WP_394007171.1">
    <property type="nucleotide sequence ID" value="NZ_JBAFUR010000006.1"/>
</dbReference>
<evidence type="ECO:0000259" key="5">
    <source>
        <dbReference type="PROSITE" id="PS50932"/>
    </source>
</evidence>
<dbReference type="Pfam" id="PF13377">
    <property type="entry name" value="Peripla_BP_3"/>
    <property type="match status" value="1"/>
</dbReference>
<proteinExistence type="predicted"/>
<evidence type="ECO:0000313" key="6">
    <source>
        <dbReference type="EMBL" id="MFG1254602.1"/>
    </source>
</evidence>
<dbReference type="InterPro" id="IPR000843">
    <property type="entry name" value="HTH_LacI"/>
</dbReference>
<keyword evidence="7" id="KW-1185">Reference proteome</keyword>
<reference evidence="6 7" key="1">
    <citation type="submission" date="2024-02" db="EMBL/GenBank/DDBJ databases">
        <title>Expansion and revision of Xanthobacter and proposal of Roseixanthobacter gen. nov.</title>
        <authorList>
            <person name="Soltysiak M.P.M."/>
            <person name="Jalihal A."/>
            <person name="Ory A."/>
            <person name="Chrisophersen C."/>
            <person name="Lee A.D."/>
            <person name="Boulton J."/>
            <person name="Springer M."/>
        </authorList>
    </citation>
    <scope>NUCLEOTIDE SEQUENCE [LARGE SCALE GENOMIC DNA]</scope>
    <source>
        <strain evidence="6 7">CB5</strain>
    </source>
</reference>
<keyword evidence="2 6" id="KW-0238">DNA-binding</keyword>
<accession>A0ABW6ZL98</accession>
<dbReference type="EMBL" id="JBAFUR010000006">
    <property type="protein sequence ID" value="MFG1254602.1"/>
    <property type="molecule type" value="Genomic_DNA"/>
</dbReference>
<dbReference type="PROSITE" id="PS00356">
    <property type="entry name" value="HTH_LACI_1"/>
    <property type="match status" value="1"/>
</dbReference>
<dbReference type="Proteomes" id="UP001604043">
    <property type="component" value="Unassembled WGS sequence"/>
</dbReference>
<dbReference type="CDD" id="cd06285">
    <property type="entry name" value="PBP1_LacI-like"/>
    <property type="match status" value="1"/>
</dbReference>
<evidence type="ECO:0000256" key="3">
    <source>
        <dbReference type="ARBA" id="ARBA00023163"/>
    </source>
</evidence>
<keyword evidence="3" id="KW-0804">Transcription</keyword>
<dbReference type="SUPFAM" id="SSF53822">
    <property type="entry name" value="Periplasmic binding protein-like I"/>
    <property type="match status" value="1"/>
</dbReference>
<dbReference type="Gene3D" id="1.10.260.40">
    <property type="entry name" value="lambda repressor-like DNA-binding domains"/>
    <property type="match status" value="1"/>
</dbReference>
<dbReference type="Pfam" id="PF00356">
    <property type="entry name" value="LacI"/>
    <property type="match status" value="1"/>
</dbReference>
<protein>
    <submittedName>
        <fullName evidence="6">LacI family DNA-binding transcriptional regulator</fullName>
    </submittedName>
</protein>
<dbReference type="Gene3D" id="3.40.50.2300">
    <property type="match status" value="2"/>
</dbReference>
<organism evidence="6 7">
    <name type="scientific">Xanthobacter aminoxidans</name>
    <dbReference type="NCBI Taxonomy" id="186280"/>
    <lineage>
        <taxon>Bacteria</taxon>
        <taxon>Pseudomonadati</taxon>
        <taxon>Pseudomonadota</taxon>
        <taxon>Alphaproteobacteria</taxon>
        <taxon>Hyphomicrobiales</taxon>
        <taxon>Xanthobacteraceae</taxon>
        <taxon>Xanthobacter</taxon>
    </lineage>
</organism>
<gene>
    <name evidence="6" type="ORF">V5F30_20480</name>
</gene>
<dbReference type="InterPro" id="IPR028082">
    <property type="entry name" value="Peripla_BP_I"/>
</dbReference>
<dbReference type="PROSITE" id="PS50932">
    <property type="entry name" value="HTH_LACI_2"/>
    <property type="match status" value="1"/>
</dbReference>
<comment type="caution">
    <text evidence="6">The sequence shown here is derived from an EMBL/GenBank/DDBJ whole genome shotgun (WGS) entry which is preliminary data.</text>
</comment>
<feature type="region of interest" description="Disordered" evidence="4">
    <location>
        <begin position="329"/>
        <end position="360"/>
    </location>
</feature>
<evidence type="ECO:0000256" key="2">
    <source>
        <dbReference type="ARBA" id="ARBA00023125"/>
    </source>
</evidence>
<evidence type="ECO:0000256" key="1">
    <source>
        <dbReference type="ARBA" id="ARBA00023015"/>
    </source>
</evidence>
<dbReference type="GO" id="GO:0003677">
    <property type="term" value="F:DNA binding"/>
    <property type="evidence" value="ECO:0007669"/>
    <property type="project" value="UniProtKB-KW"/>
</dbReference>
<dbReference type="SUPFAM" id="SSF47413">
    <property type="entry name" value="lambda repressor-like DNA-binding domains"/>
    <property type="match status" value="1"/>
</dbReference>
<dbReference type="PANTHER" id="PTHR30146:SF109">
    <property type="entry name" value="HTH-TYPE TRANSCRIPTIONAL REGULATOR GALS"/>
    <property type="match status" value="1"/>
</dbReference>
<dbReference type="CDD" id="cd01392">
    <property type="entry name" value="HTH_LacI"/>
    <property type="match status" value="1"/>
</dbReference>